<proteinExistence type="inferred from homology"/>
<dbReference type="InterPro" id="IPR005164">
    <property type="entry name" value="Allantoicase"/>
</dbReference>
<feature type="domain" description="Allantoicase" evidence="3">
    <location>
        <begin position="16"/>
        <end position="170"/>
    </location>
</feature>
<organism evidence="4 5">
    <name type="scientific">Actinomadura viridis</name>
    <dbReference type="NCBI Taxonomy" id="58110"/>
    <lineage>
        <taxon>Bacteria</taxon>
        <taxon>Bacillati</taxon>
        <taxon>Actinomycetota</taxon>
        <taxon>Actinomycetes</taxon>
        <taxon>Streptosporangiales</taxon>
        <taxon>Thermomonosporaceae</taxon>
        <taxon>Actinomadura</taxon>
    </lineage>
</organism>
<evidence type="ECO:0000256" key="2">
    <source>
        <dbReference type="HAMAP-Rule" id="MF_00813"/>
    </source>
</evidence>
<dbReference type="EC" id="3.5.3.4" evidence="2"/>
<dbReference type="PANTHER" id="PTHR12045">
    <property type="entry name" value="ALLANTOICASE"/>
    <property type="match status" value="1"/>
</dbReference>
<sequence>MDAFASLPDLAVRTLGGSVVAASDESFEEKENLINPWPPAFHPETFGPKGQEYDGWETARRRPGDDGELGHDWAIVRLGLPGVIRGVVVDTAWFKGNFPPHASVEACAVDGHPSPAELADARWVEIVPRSALGGDAAHAFAVDVPRRFTHVRLNIHPDGGVARLRVHGEVVPDPRLLRGLTVDLAALENGARVVGCSNMFYSAPDNMLFPGLARNQAEGWETARRREPGNDWAIVRLAAPGVVRLAEIDTTNLKFNAPGHVSLAALDARAGDLDDPAAWHELLGRTRVQPDGRHRFRLEDDREITHVRLDVHPDGGLARLRLYGDLAPEGERLLTRRWNELAGP</sequence>
<gene>
    <name evidence="2" type="primary">alc</name>
    <name evidence="4" type="ORF">IW256_001688</name>
</gene>
<dbReference type="RefSeq" id="WP_197010417.1">
    <property type="nucleotide sequence ID" value="NZ_BAABES010000024.1"/>
</dbReference>
<dbReference type="InterPro" id="IPR008979">
    <property type="entry name" value="Galactose-bd-like_sf"/>
</dbReference>
<dbReference type="GO" id="GO:0004037">
    <property type="term" value="F:allantoicase activity"/>
    <property type="evidence" value="ECO:0007669"/>
    <property type="project" value="UniProtKB-UniRule"/>
</dbReference>
<dbReference type="Proteomes" id="UP000614047">
    <property type="component" value="Unassembled WGS sequence"/>
</dbReference>
<dbReference type="Pfam" id="PF03561">
    <property type="entry name" value="Allantoicase"/>
    <property type="match status" value="2"/>
</dbReference>
<name>A0A931GHP8_9ACTN</name>
<dbReference type="AlphaFoldDB" id="A0A931GHP8"/>
<dbReference type="SUPFAM" id="SSF49785">
    <property type="entry name" value="Galactose-binding domain-like"/>
    <property type="match status" value="2"/>
</dbReference>
<dbReference type="PANTHER" id="PTHR12045:SF3">
    <property type="entry name" value="INACTIVE ALLANTOICASE-RELATED"/>
    <property type="match status" value="1"/>
</dbReference>
<dbReference type="Gene3D" id="2.60.120.260">
    <property type="entry name" value="Galactose-binding domain-like"/>
    <property type="match status" value="2"/>
</dbReference>
<dbReference type="PIRSF" id="PIRSF016516">
    <property type="entry name" value="Allantoicase"/>
    <property type="match status" value="1"/>
</dbReference>
<keyword evidence="2 4" id="KW-0378">Hydrolase</keyword>
<dbReference type="NCBIfam" id="TIGR02961">
    <property type="entry name" value="allantoicase"/>
    <property type="match status" value="1"/>
</dbReference>
<dbReference type="EMBL" id="JADOUA010000001">
    <property type="protein sequence ID" value="MBG6087575.1"/>
    <property type="molecule type" value="Genomic_DNA"/>
</dbReference>
<dbReference type="GO" id="GO:0000256">
    <property type="term" value="P:allantoin catabolic process"/>
    <property type="evidence" value="ECO:0007669"/>
    <property type="project" value="UniProtKB-UniRule"/>
</dbReference>
<keyword evidence="5" id="KW-1185">Reference proteome</keyword>
<evidence type="ECO:0000313" key="5">
    <source>
        <dbReference type="Proteomes" id="UP000614047"/>
    </source>
</evidence>
<evidence type="ECO:0000256" key="1">
    <source>
        <dbReference type="ARBA" id="ARBA00009242"/>
    </source>
</evidence>
<dbReference type="InterPro" id="IPR015908">
    <property type="entry name" value="Allantoicase_dom"/>
</dbReference>
<accession>A0A931GHP8</accession>
<protein>
    <recommendedName>
        <fullName evidence="2">Probable allantoicase</fullName>
        <ecNumber evidence="2">3.5.3.4</ecNumber>
    </recommendedName>
    <alternativeName>
        <fullName evidence="2">Allantoate amidinohydrolase</fullName>
    </alternativeName>
</protein>
<comment type="catalytic activity">
    <reaction evidence="2">
        <text>allantoate + H2O = (S)-ureidoglycolate + urea</text>
        <dbReference type="Rhea" id="RHEA:11016"/>
        <dbReference type="ChEBI" id="CHEBI:15377"/>
        <dbReference type="ChEBI" id="CHEBI:16199"/>
        <dbReference type="ChEBI" id="CHEBI:17536"/>
        <dbReference type="ChEBI" id="CHEBI:57296"/>
        <dbReference type="EC" id="3.5.3.4"/>
    </reaction>
</comment>
<keyword evidence="2" id="KW-0659">Purine metabolism</keyword>
<feature type="domain" description="Allantoicase" evidence="3">
    <location>
        <begin position="190"/>
        <end position="325"/>
    </location>
</feature>
<reference evidence="4" key="1">
    <citation type="submission" date="2020-11" db="EMBL/GenBank/DDBJ databases">
        <title>Sequencing the genomes of 1000 actinobacteria strains.</title>
        <authorList>
            <person name="Klenk H.-P."/>
        </authorList>
    </citation>
    <scope>NUCLEOTIDE SEQUENCE</scope>
    <source>
        <strain evidence="4">DSM 43175</strain>
    </source>
</reference>
<comment type="caution">
    <text evidence="4">The sequence shown here is derived from an EMBL/GenBank/DDBJ whole genome shotgun (WGS) entry which is preliminary data.</text>
</comment>
<comment type="similarity">
    <text evidence="1 2">Belongs to the allantoicase family.</text>
</comment>
<dbReference type="GO" id="GO:0006144">
    <property type="term" value="P:purine nucleobase metabolic process"/>
    <property type="evidence" value="ECO:0007669"/>
    <property type="project" value="UniProtKB-KW"/>
</dbReference>
<comment type="pathway">
    <text evidence="2">Nitrogen metabolism; (S)-allantoin degradation; (S)-ureidoglycolate from allantoate (aminidohydrolase route): step 1/1.</text>
</comment>
<evidence type="ECO:0000259" key="3">
    <source>
        <dbReference type="Pfam" id="PF03561"/>
    </source>
</evidence>
<evidence type="ECO:0000313" key="4">
    <source>
        <dbReference type="EMBL" id="MBG6087575.1"/>
    </source>
</evidence>
<dbReference type="HAMAP" id="MF_00813">
    <property type="entry name" value="Allantoicase"/>
    <property type="match status" value="1"/>
</dbReference>